<accession>A0ABZ1IUI3</accession>
<gene>
    <name evidence="3" type="ORF">OHU27_16685</name>
</gene>
<keyword evidence="1" id="KW-0378">Hydrolase</keyword>
<dbReference type="SUPFAM" id="SSF55781">
    <property type="entry name" value="GAF domain-like"/>
    <property type="match status" value="1"/>
</dbReference>
<dbReference type="InterPro" id="IPR052016">
    <property type="entry name" value="Bact_Sigma-Reg"/>
</dbReference>
<dbReference type="SMART" id="SM00331">
    <property type="entry name" value="PP2C_SIG"/>
    <property type="match status" value="1"/>
</dbReference>
<dbReference type="Pfam" id="PF01590">
    <property type="entry name" value="GAF"/>
    <property type="match status" value="1"/>
</dbReference>
<protein>
    <submittedName>
        <fullName evidence="3">SpoIIE family protein phosphatase</fullName>
    </submittedName>
</protein>
<dbReference type="SMART" id="SM00091">
    <property type="entry name" value="PAS"/>
    <property type="match status" value="1"/>
</dbReference>
<dbReference type="NCBIfam" id="TIGR00229">
    <property type="entry name" value="sensory_box"/>
    <property type="match status" value="2"/>
</dbReference>
<dbReference type="Pfam" id="PF07228">
    <property type="entry name" value="SpoIIE"/>
    <property type="match status" value="1"/>
</dbReference>
<dbReference type="Gene3D" id="3.30.450.20">
    <property type="entry name" value="PAS domain"/>
    <property type="match status" value="2"/>
</dbReference>
<keyword evidence="4" id="KW-1185">Reference proteome</keyword>
<evidence type="ECO:0000313" key="3">
    <source>
        <dbReference type="EMBL" id="WTO83966.1"/>
    </source>
</evidence>
<dbReference type="InterPro" id="IPR035965">
    <property type="entry name" value="PAS-like_dom_sf"/>
</dbReference>
<dbReference type="Pfam" id="PF13581">
    <property type="entry name" value="HATPase_c_2"/>
    <property type="match status" value="1"/>
</dbReference>
<dbReference type="InterPro" id="IPR000014">
    <property type="entry name" value="PAS"/>
</dbReference>
<proteinExistence type="predicted"/>
<dbReference type="Pfam" id="PF00989">
    <property type="entry name" value="PAS"/>
    <property type="match status" value="1"/>
</dbReference>
<dbReference type="InterPro" id="IPR001932">
    <property type="entry name" value="PPM-type_phosphatase-like_dom"/>
</dbReference>
<evidence type="ECO:0000256" key="1">
    <source>
        <dbReference type="ARBA" id="ARBA00022801"/>
    </source>
</evidence>
<reference evidence="3 4" key="1">
    <citation type="submission" date="2022-10" db="EMBL/GenBank/DDBJ databases">
        <title>The complete genomes of actinobacterial strains from the NBC collection.</title>
        <authorList>
            <person name="Joergensen T.S."/>
            <person name="Alvarez Arevalo M."/>
            <person name="Sterndorff E.B."/>
            <person name="Faurdal D."/>
            <person name="Vuksanovic O."/>
            <person name="Mourched A.-S."/>
            <person name="Charusanti P."/>
            <person name="Shaw S."/>
            <person name="Blin K."/>
            <person name="Weber T."/>
        </authorList>
    </citation>
    <scope>NUCLEOTIDE SEQUENCE [LARGE SCALE GENOMIC DNA]</scope>
    <source>
        <strain evidence="3 4">NBC_00206</strain>
    </source>
</reference>
<dbReference type="RefSeq" id="WP_406257921.1">
    <property type="nucleotide sequence ID" value="NZ_CP108125.1"/>
</dbReference>
<dbReference type="Proteomes" id="UP001622690">
    <property type="component" value="Chromosome"/>
</dbReference>
<organism evidence="3 4">
    <name type="scientific">Streptomyces nigra</name>
    <dbReference type="NCBI Taxonomy" id="1827580"/>
    <lineage>
        <taxon>Bacteria</taxon>
        <taxon>Bacillati</taxon>
        <taxon>Actinomycetota</taxon>
        <taxon>Actinomycetes</taxon>
        <taxon>Kitasatosporales</taxon>
        <taxon>Streptomycetaceae</taxon>
        <taxon>Streptomyces</taxon>
    </lineage>
</organism>
<dbReference type="EMBL" id="CP108125">
    <property type="protein sequence ID" value="WTO83966.1"/>
    <property type="molecule type" value="Genomic_DNA"/>
</dbReference>
<evidence type="ECO:0000259" key="2">
    <source>
        <dbReference type="PROSITE" id="PS50112"/>
    </source>
</evidence>
<dbReference type="Gene3D" id="3.30.565.10">
    <property type="entry name" value="Histidine kinase-like ATPase, C-terminal domain"/>
    <property type="match status" value="1"/>
</dbReference>
<dbReference type="SUPFAM" id="SSF55785">
    <property type="entry name" value="PYP-like sensor domain (PAS domain)"/>
    <property type="match status" value="2"/>
</dbReference>
<dbReference type="InterPro" id="IPR029016">
    <property type="entry name" value="GAF-like_dom_sf"/>
</dbReference>
<dbReference type="InterPro" id="IPR003018">
    <property type="entry name" value="GAF"/>
</dbReference>
<dbReference type="CDD" id="cd00130">
    <property type="entry name" value="PAS"/>
    <property type="match status" value="1"/>
</dbReference>
<dbReference type="InterPro" id="IPR036890">
    <property type="entry name" value="HATPase_C_sf"/>
</dbReference>
<dbReference type="PROSITE" id="PS50112">
    <property type="entry name" value="PAS"/>
    <property type="match status" value="1"/>
</dbReference>
<evidence type="ECO:0000313" key="4">
    <source>
        <dbReference type="Proteomes" id="UP001622690"/>
    </source>
</evidence>
<dbReference type="InterPro" id="IPR013656">
    <property type="entry name" value="PAS_4"/>
</dbReference>
<dbReference type="PANTHER" id="PTHR43156">
    <property type="entry name" value="STAGE II SPORULATION PROTEIN E-RELATED"/>
    <property type="match status" value="1"/>
</dbReference>
<dbReference type="CDD" id="cd16936">
    <property type="entry name" value="HATPase_RsbW-like"/>
    <property type="match status" value="1"/>
</dbReference>
<feature type="domain" description="PAS" evidence="2">
    <location>
        <begin position="10"/>
        <end position="64"/>
    </location>
</feature>
<dbReference type="InterPro" id="IPR036457">
    <property type="entry name" value="PPM-type-like_dom_sf"/>
</dbReference>
<dbReference type="InterPro" id="IPR003594">
    <property type="entry name" value="HATPase_dom"/>
</dbReference>
<dbReference type="Pfam" id="PF08448">
    <property type="entry name" value="PAS_4"/>
    <property type="match status" value="1"/>
</dbReference>
<dbReference type="Gene3D" id="3.60.40.10">
    <property type="entry name" value="PPM-type phosphatase domain"/>
    <property type="match status" value="1"/>
</dbReference>
<sequence length="824" mass="88543">MHESAAGARAPSDLDDLVGAELTAQVTVDEHGTVTGWNAGAERLLGHPAHEVVGRPAAGLLAEPPRGRELPPFPRLRRWHGTVRLRHRDGRTLTTKVLAHHRTGENGRREWFCVCALTARQAPPDRRDEPFVGWSFAQSPCCATALYDTRLRLRRANRAMERAVALSEADMVGLRVEEIVDEPAGRRAEQGMARVLSTGETQVNEDFLPAAGETRAHAWSLVMSPLRDAAGAVRGVCLTAHDMTEQHWARQRLQLIAEAGRRIGSTLDVMRTAQELADVIVPELADFVSVDLLPAVDDVPDASARGGGPPPGPLELLRAAHQSVTPGVPEAVTALGALERYAEGSAPVETLRSGHATVYEMTHPAITALVAHDPVRAARVREFGIHSVMTVPLTARGTTLGVAVLARHRHPEIFQRDDLVLAEELAARATVCMDNARRYTRERDRSVALQRSLLPQRLPEQAAVEVASRYLPAGAHTGVGGDWFDVIPLSGARVALVVGDVVGHGIHASATMGRLRTAVRTLADIDLAPDELLTHLDDLVSRLSTERDGGRARERYPDCAGEVGATCLYAVYDPISRRCSLARAGHPPPVVVVPGGTADVVDLPSGPPLGVGGLPFECAEVDLPEGSLLALYTNGLVTPGGRSRSGGADEGVRRLRGLLASPEPTLDALCDRILTELLPSRPPDDVALLVARTRALDASQVATWDVPATPSAVAQARKDALAQLDAWDLEEAAFVTELVVSELVTNAIRHAQPPVQLRLIHLTHDDSLICEVSDGGSTAPHLRRARSFDEGGRGLLLVAQLTRRWGTRQSAKGKTIWAEQPLDA</sequence>
<dbReference type="InterPro" id="IPR013767">
    <property type="entry name" value="PAS_fold"/>
</dbReference>
<dbReference type="PANTHER" id="PTHR43156:SF2">
    <property type="entry name" value="STAGE II SPORULATION PROTEIN E"/>
    <property type="match status" value="1"/>
</dbReference>
<dbReference type="SUPFAM" id="SSF55874">
    <property type="entry name" value="ATPase domain of HSP90 chaperone/DNA topoisomerase II/histidine kinase"/>
    <property type="match status" value="1"/>
</dbReference>
<dbReference type="Gene3D" id="3.30.450.40">
    <property type="match status" value="1"/>
</dbReference>
<name>A0ABZ1IUI3_9ACTN</name>